<dbReference type="GO" id="GO:0003677">
    <property type="term" value="F:DNA binding"/>
    <property type="evidence" value="ECO:0007669"/>
    <property type="project" value="InterPro"/>
</dbReference>
<dbReference type="EMBL" id="JACERN010000033">
    <property type="protein sequence ID" value="MBA4709287.1"/>
    <property type="molecule type" value="Genomic_DNA"/>
</dbReference>
<dbReference type="RefSeq" id="WP_181836349.1">
    <property type="nucleotide sequence ID" value="NZ_JACERN010000033.1"/>
</dbReference>
<evidence type="ECO:0000313" key="3">
    <source>
        <dbReference type="Proteomes" id="UP000545606"/>
    </source>
</evidence>
<evidence type="ECO:0000259" key="1">
    <source>
        <dbReference type="PROSITE" id="PS50943"/>
    </source>
</evidence>
<sequence length="88" mass="10174">MELKELIRGAHSLVEAREKRRITQEEMAKRIGVGYRTYMEYQRGTNAPLAMKALLNLLSMLDDQEVVRVVSEWRNSSGHVKKTAVEKQ</sequence>
<proteinExistence type="predicted"/>
<reference evidence="2 3" key="1">
    <citation type="submission" date="2020-07" db="EMBL/GenBank/DDBJ databases">
        <title>Draft genome sequence of violacein-producing bacteria and related species.</title>
        <authorList>
            <person name="Wilson H.S."/>
            <person name="De Leon M.E."/>
        </authorList>
    </citation>
    <scope>NUCLEOTIDE SEQUENCE [LARGE SCALE GENOMIC DNA]</scope>
    <source>
        <strain evidence="2 3">HSC-21Su07</strain>
    </source>
</reference>
<dbReference type="InterPro" id="IPR010982">
    <property type="entry name" value="Lambda_DNA-bd_dom_sf"/>
</dbReference>
<dbReference type="SUPFAM" id="SSF47413">
    <property type="entry name" value="lambda repressor-like DNA-binding domains"/>
    <property type="match status" value="1"/>
</dbReference>
<protein>
    <submittedName>
        <fullName evidence="2">Helix-turn-helix domain-containing protein</fullName>
    </submittedName>
</protein>
<organism evidence="2 3">
    <name type="scientific">Aquitalea aquatica</name>
    <dbReference type="NCBI Taxonomy" id="3044273"/>
    <lineage>
        <taxon>Bacteria</taxon>
        <taxon>Pseudomonadati</taxon>
        <taxon>Pseudomonadota</taxon>
        <taxon>Betaproteobacteria</taxon>
        <taxon>Neisseriales</taxon>
        <taxon>Chromobacteriaceae</taxon>
        <taxon>Aquitalea</taxon>
    </lineage>
</organism>
<name>A0A838Y9W8_9NEIS</name>
<dbReference type="Gene3D" id="1.10.260.40">
    <property type="entry name" value="lambda repressor-like DNA-binding domains"/>
    <property type="match status" value="1"/>
</dbReference>
<gene>
    <name evidence="2" type="ORF">H2Z84_12975</name>
</gene>
<comment type="caution">
    <text evidence="2">The sequence shown here is derived from an EMBL/GenBank/DDBJ whole genome shotgun (WGS) entry which is preliminary data.</text>
</comment>
<evidence type="ECO:0000313" key="2">
    <source>
        <dbReference type="EMBL" id="MBA4709287.1"/>
    </source>
</evidence>
<dbReference type="PROSITE" id="PS50943">
    <property type="entry name" value="HTH_CROC1"/>
    <property type="match status" value="1"/>
</dbReference>
<dbReference type="AlphaFoldDB" id="A0A838Y9W8"/>
<feature type="domain" description="HTH cro/C1-type" evidence="1">
    <location>
        <begin position="13"/>
        <end position="38"/>
    </location>
</feature>
<accession>A0A838Y9W8</accession>
<dbReference type="InterPro" id="IPR001387">
    <property type="entry name" value="Cro/C1-type_HTH"/>
</dbReference>
<keyword evidence="3" id="KW-1185">Reference proteome</keyword>
<dbReference type="Pfam" id="PF01381">
    <property type="entry name" value="HTH_3"/>
    <property type="match status" value="1"/>
</dbReference>
<dbReference type="Proteomes" id="UP000545606">
    <property type="component" value="Unassembled WGS sequence"/>
</dbReference>
<dbReference type="CDD" id="cd00093">
    <property type="entry name" value="HTH_XRE"/>
    <property type="match status" value="1"/>
</dbReference>